<evidence type="ECO:0000256" key="1">
    <source>
        <dbReference type="SAM" id="Phobius"/>
    </source>
</evidence>
<dbReference type="EMBL" id="ABDG02000027">
    <property type="protein sequence ID" value="EHK41369.1"/>
    <property type="molecule type" value="Genomic_DNA"/>
</dbReference>
<comment type="caution">
    <text evidence="2">The sequence shown here is derived from an EMBL/GenBank/DDBJ whole genome shotgun (WGS) entry which is preliminary data.</text>
</comment>
<sequence>MAAKHGPSAYASHRRRCPLVPQLANGLLVPATGILPVCKSSFPAQRSASCLFSPSTPVYVHVVPYSTVDSIATHYVKRHCNRQHVSNGIFFFFFFFFCFFLLT</sequence>
<dbReference type="Proteomes" id="UP000005426">
    <property type="component" value="Unassembled WGS sequence"/>
</dbReference>
<reference evidence="2 3" key="1">
    <citation type="journal article" date="2011" name="Genome Biol.">
        <title>Comparative genome sequence analysis underscores mycoparasitism as the ancestral life style of Trichoderma.</title>
        <authorList>
            <person name="Kubicek C.P."/>
            <person name="Herrera-Estrella A."/>
            <person name="Seidl-Seiboth V."/>
            <person name="Martinez D.A."/>
            <person name="Druzhinina I.S."/>
            <person name="Thon M."/>
            <person name="Zeilinger S."/>
            <person name="Casas-Flores S."/>
            <person name="Horwitz B.A."/>
            <person name="Mukherjee P.K."/>
            <person name="Mukherjee M."/>
            <person name="Kredics L."/>
            <person name="Alcaraz L.D."/>
            <person name="Aerts A."/>
            <person name="Antal Z."/>
            <person name="Atanasova L."/>
            <person name="Cervantes-Badillo M.G."/>
            <person name="Challacombe J."/>
            <person name="Chertkov O."/>
            <person name="McCluskey K."/>
            <person name="Coulpier F."/>
            <person name="Deshpande N."/>
            <person name="von Doehren H."/>
            <person name="Ebbole D.J."/>
            <person name="Esquivel-Naranjo E.U."/>
            <person name="Fekete E."/>
            <person name="Flipphi M."/>
            <person name="Glaser F."/>
            <person name="Gomez-Rodriguez E.Y."/>
            <person name="Gruber S."/>
            <person name="Han C."/>
            <person name="Henrissat B."/>
            <person name="Hermosa R."/>
            <person name="Hernandez-Onate M."/>
            <person name="Karaffa L."/>
            <person name="Kosti I."/>
            <person name="Le Crom S."/>
            <person name="Lindquist E."/>
            <person name="Lucas S."/>
            <person name="Luebeck M."/>
            <person name="Luebeck P.S."/>
            <person name="Margeot A."/>
            <person name="Metz B."/>
            <person name="Misra M."/>
            <person name="Nevalainen H."/>
            <person name="Omann M."/>
            <person name="Packer N."/>
            <person name="Perrone G."/>
            <person name="Uresti-Rivera E.E."/>
            <person name="Salamov A."/>
            <person name="Schmoll M."/>
            <person name="Seiboth B."/>
            <person name="Shapiro H."/>
            <person name="Sukno S."/>
            <person name="Tamayo-Ramos J.A."/>
            <person name="Tisch D."/>
            <person name="Wiest A."/>
            <person name="Wilkinson H.H."/>
            <person name="Zhang M."/>
            <person name="Coutinho P.M."/>
            <person name="Kenerley C.M."/>
            <person name="Monte E."/>
            <person name="Baker S.E."/>
            <person name="Grigoriev I.V."/>
        </authorList>
    </citation>
    <scope>NUCLEOTIDE SEQUENCE [LARGE SCALE GENOMIC DNA]</scope>
    <source>
        <strain evidence="3">ATCC 20476 / IMI 206040</strain>
    </source>
</reference>
<keyword evidence="3" id="KW-1185">Reference proteome</keyword>
<keyword evidence="1" id="KW-0812">Transmembrane</keyword>
<proteinExistence type="predicted"/>
<gene>
    <name evidence="2" type="ORF">TRIATDRAFT_259281</name>
</gene>
<name>G9P5S7_HYPAI</name>
<dbReference type="AlphaFoldDB" id="G9P5S7"/>
<organism evidence="2 3">
    <name type="scientific">Hypocrea atroviridis (strain ATCC 20476 / IMI 206040)</name>
    <name type="common">Trichoderma atroviride</name>
    <dbReference type="NCBI Taxonomy" id="452589"/>
    <lineage>
        <taxon>Eukaryota</taxon>
        <taxon>Fungi</taxon>
        <taxon>Dikarya</taxon>
        <taxon>Ascomycota</taxon>
        <taxon>Pezizomycotina</taxon>
        <taxon>Sordariomycetes</taxon>
        <taxon>Hypocreomycetidae</taxon>
        <taxon>Hypocreales</taxon>
        <taxon>Hypocreaceae</taxon>
        <taxon>Trichoderma</taxon>
    </lineage>
</organism>
<dbReference type="HOGENOM" id="CLU_2264123_0_0_1"/>
<protein>
    <submittedName>
        <fullName evidence="2">Uncharacterized protein</fullName>
    </submittedName>
</protein>
<keyword evidence="1" id="KW-0472">Membrane</keyword>
<feature type="transmembrane region" description="Helical" evidence="1">
    <location>
        <begin position="85"/>
        <end position="102"/>
    </location>
</feature>
<evidence type="ECO:0000313" key="2">
    <source>
        <dbReference type="EMBL" id="EHK41369.1"/>
    </source>
</evidence>
<evidence type="ECO:0000313" key="3">
    <source>
        <dbReference type="Proteomes" id="UP000005426"/>
    </source>
</evidence>
<accession>G9P5S7</accession>
<keyword evidence="1" id="KW-1133">Transmembrane helix</keyword>